<keyword evidence="2" id="KW-0349">Heme</keyword>
<dbReference type="Proteomes" id="UP000571950">
    <property type="component" value="Unassembled WGS sequence"/>
</dbReference>
<dbReference type="InterPro" id="IPR001128">
    <property type="entry name" value="Cyt_P450"/>
</dbReference>
<dbReference type="GO" id="GO:0004497">
    <property type="term" value="F:monooxygenase activity"/>
    <property type="evidence" value="ECO:0007669"/>
    <property type="project" value="UniProtKB-KW"/>
</dbReference>
<dbReference type="InterPro" id="IPR036396">
    <property type="entry name" value="Cyt_P450_sf"/>
</dbReference>
<dbReference type="Gene3D" id="1.10.630.10">
    <property type="entry name" value="Cytochrome P450"/>
    <property type="match status" value="1"/>
</dbReference>
<evidence type="ECO:0000256" key="2">
    <source>
        <dbReference type="RuleBase" id="RU000461"/>
    </source>
</evidence>
<keyword evidence="2" id="KW-0479">Metal-binding</keyword>
<dbReference type="PANTHER" id="PTHR46696">
    <property type="entry name" value="P450, PUTATIVE (EUROFUNG)-RELATED"/>
    <property type="match status" value="1"/>
</dbReference>
<dbReference type="GO" id="GO:0005506">
    <property type="term" value="F:iron ion binding"/>
    <property type="evidence" value="ECO:0007669"/>
    <property type="project" value="InterPro"/>
</dbReference>
<evidence type="ECO:0000256" key="1">
    <source>
        <dbReference type="ARBA" id="ARBA00010617"/>
    </source>
</evidence>
<accession>A0A7W6FPA8</accession>
<gene>
    <name evidence="3" type="ORF">GGR43_001423</name>
</gene>
<protein>
    <submittedName>
        <fullName evidence="3">Cytochrome P450</fullName>
    </submittedName>
</protein>
<dbReference type="SUPFAM" id="SSF48264">
    <property type="entry name" value="Cytochrome P450"/>
    <property type="match status" value="1"/>
</dbReference>
<keyword evidence="2" id="KW-0503">Monooxygenase</keyword>
<dbReference type="PANTHER" id="PTHR46696:SF1">
    <property type="entry name" value="CYTOCHROME P450 YJIB-RELATED"/>
    <property type="match status" value="1"/>
</dbReference>
<keyword evidence="2" id="KW-0560">Oxidoreductase</keyword>
<evidence type="ECO:0000313" key="4">
    <source>
        <dbReference type="Proteomes" id="UP000571950"/>
    </source>
</evidence>
<reference evidence="3 4" key="1">
    <citation type="submission" date="2020-08" db="EMBL/GenBank/DDBJ databases">
        <title>Genomic Encyclopedia of Type Strains, Phase IV (KMG-IV): sequencing the most valuable type-strain genomes for metagenomic binning, comparative biology and taxonomic classification.</title>
        <authorList>
            <person name="Goeker M."/>
        </authorList>
    </citation>
    <scope>NUCLEOTIDE SEQUENCE [LARGE SCALE GENOMIC DNA]</scope>
    <source>
        <strain evidence="3 4">DSM 26189</strain>
    </source>
</reference>
<dbReference type="Pfam" id="PF00067">
    <property type="entry name" value="p450"/>
    <property type="match status" value="1"/>
</dbReference>
<dbReference type="EMBL" id="JACIDT010000004">
    <property type="protein sequence ID" value="MBB3925708.1"/>
    <property type="molecule type" value="Genomic_DNA"/>
</dbReference>
<organism evidence="3 4">
    <name type="scientific">Sphingobium jiangsuense</name>
    <dbReference type="NCBI Taxonomy" id="870476"/>
    <lineage>
        <taxon>Bacteria</taxon>
        <taxon>Pseudomonadati</taxon>
        <taxon>Pseudomonadota</taxon>
        <taxon>Alphaproteobacteria</taxon>
        <taxon>Sphingomonadales</taxon>
        <taxon>Sphingomonadaceae</taxon>
        <taxon>Sphingobium</taxon>
    </lineage>
</organism>
<keyword evidence="2" id="KW-0408">Iron</keyword>
<dbReference type="RefSeq" id="WP_188071268.1">
    <property type="nucleotide sequence ID" value="NZ_BSPS01000025.1"/>
</dbReference>
<keyword evidence="4" id="KW-1185">Reference proteome</keyword>
<dbReference type="PRINTS" id="PR00359">
    <property type="entry name" value="BP450"/>
</dbReference>
<evidence type="ECO:0000313" key="3">
    <source>
        <dbReference type="EMBL" id="MBB3925708.1"/>
    </source>
</evidence>
<dbReference type="GO" id="GO:0016705">
    <property type="term" value="F:oxidoreductase activity, acting on paired donors, with incorporation or reduction of molecular oxygen"/>
    <property type="evidence" value="ECO:0007669"/>
    <property type="project" value="InterPro"/>
</dbReference>
<dbReference type="AlphaFoldDB" id="A0A7W6FPA8"/>
<name>A0A7W6FPA8_9SPHN</name>
<comment type="caution">
    <text evidence="3">The sequence shown here is derived from an EMBL/GenBank/DDBJ whole genome shotgun (WGS) entry which is preliminary data.</text>
</comment>
<dbReference type="PROSITE" id="PS00086">
    <property type="entry name" value="CYTOCHROME_P450"/>
    <property type="match status" value="1"/>
</dbReference>
<dbReference type="InterPro" id="IPR017972">
    <property type="entry name" value="Cyt_P450_CS"/>
</dbReference>
<dbReference type="InterPro" id="IPR002397">
    <property type="entry name" value="Cyt_P450_B"/>
</dbReference>
<sequence>MARPVPEIDIDLFGDASLRDPFANYRRLRDAGPLVKLRTPDVYAIGRFAEVQAALRAADCLISGQGVGFSDMFNAPKGMNVLQSDGDLHRRLRGAVTRPLTPARLARAREDLKALVTERVRALTGQGWFDAMPSLASFLPVEAVSHLVGLPDVGRERMLEWAAASFNLIGPRQEESDIASMREAFAFISTLSPDQVRDGSWAAELFGAAETGRLTMQEAMAAISAYVIPSLDTTILAKGHLLNNLANHPDQWALLKARPELIPAAVLEGVRHSSVLRWFSRVATADYAVDGMILPEGARVMLLYGCANRDERRYEDPDRFDIIRDARDHLAWGTGPHMCAGMNLARIEMEVLLEALIEQGVELTAGDGVMGTNTGLYGFASLPFRLD</sequence>
<dbReference type="GO" id="GO:0020037">
    <property type="term" value="F:heme binding"/>
    <property type="evidence" value="ECO:0007669"/>
    <property type="project" value="InterPro"/>
</dbReference>
<proteinExistence type="inferred from homology"/>
<comment type="similarity">
    <text evidence="1 2">Belongs to the cytochrome P450 family.</text>
</comment>